<dbReference type="CDD" id="cd05400">
    <property type="entry name" value="NT_2-5OAS_ClassI-CCAase"/>
    <property type="match status" value="1"/>
</dbReference>
<dbReference type="AlphaFoldDB" id="A0A212JTM3"/>
<dbReference type="SUPFAM" id="SSF81301">
    <property type="entry name" value="Nucleotidyltransferase"/>
    <property type="match status" value="1"/>
</dbReference>
<keyword evidence="2" id="KW-0548">Nucleotidyltransferase</keyword>
<evidence type="ECO:0000256" key="4">
    <source>
        <dbReference type="ARBA" id="ARBA00023118"/>
    </source>
</evidence>
<evidence type="ECO:0000313" key="6">
    <source>
        <dbReference type="EMBL" id="SBW02783.1"/>
    </source>
</evidence>
<dbReference type="RefSeq" id="WP_296949933.1">
    <property type="nucleotide sequence ID" value="NZ_LT599021.1"/>
</dbReference>
<dbReference type="InterPro" id="IPR006116">
    <property type="entry name" value="NT_2-5OAS_ClassI-CCAase"/>
</dbReference>
<sequence length="304" mass="35996">MPRFTEEQLNQMCRPASDTEETKLQNAEAILRKALSSSTIVQSSKYEIFGQGSYANNTNIRLNSDIDINVCYTDGFYYKIPEGKTANEYGLGNPTDYSFQAFKTNIEEMLVAYYGRSEVIRKNKCLTIKGNTNRIQIDVVPTWRYRRYDYANNRTYSEGVVLYGDDNQYKQVINYPKQHITNGISKNTDALRRFKRLTRIFKNVRIRMDNDSYHPNENITSFLLECLAFNVPTSTYVKNRYTCSWNDILKDSIYYLWDNTKEDSTTYNEWGEVSELLYLMRGHKWSRQDVHDYMYWMWNYLQLG</sequence>
<dbReference type="Gene3D" id="3.30.460.10">
    <property type="entry name" value="Beta Polymerase, domain 2"/>
    <property type="match status" value="1"/>
</dbReference>
<dbReference type="EMBL" id="FLUL01000001">
    <property type="protein sequence ID" value="SBW02783.1"/>
    <property type="molecule type" value="Genomic_DNA"/>
</dbReference>
<keyword evidence="1" id="KW-0808">Transferase</keyword>
<keyword evidence="3" id="KW-0547">Nucleotide-binding</keyword>
<evidence type="ECO:0000256" key="3">
    <source>
        <dbReference type="ARBA" id="ARBA00022741"/>
    </source>
</evidence>
<dbReference type="InterPro" id="IPR058909">
    <property type="entry name" value="CD_NTase_C"/>
</dbReference>
<reference evidence="6" key="1">
    <citation type="submission" date="2016-04" db="EMBL/GenBank/DDBJ databases">
        <authorList>
            <person name="Evans L.H."/>
            <person name="Alamgir A."/>
            <person name="Owens N."/>
            <person name="Weber N.D."/>
            <person name="Virtaneva K."/>
            <person name="Barbian K."/>
            <person name="Babar A."/>
            <person name="Rosenke K."/>
        </authorList>
    </citation>
    <scope>NUCLEOTIDE SEQUENCE</scope>
    <source>
        <strain evidence="6">86-2</strain>
    </source>
</reference>
<evidence type="ECO:0000259" key="5">
    <source>
        <dbReference type="Pfam" id="PF26305"/>
    </source>
</evidence>
<keyword evidence="4" id="KW-0051">Antiviral defense</keyword>
<gene>
    <name evidence="6" type="ORF">KL86DYS2_12319</name>
</gene>
<dbReference type="Pfam" id="PF26305">
    <property type="entry name" value="CD_NTase_C"/>
    <property type="match status" value="1"/>
</dbReference>
<dbReference type="GO" id="GO:0016779">
    <property type="term" value="F:nucleotidyltransferase activity"/>
    <property type="evidence" value="ECO:0007669"/>
    <property type="project" value="InterPro"/>
</dbReference>
<accession>A0A212JTM3</accession>
<dbReference type="GO" id="GO:0051607">
    <property type="term" value="P:defense response to virus"/>
    <property type="evidence" value="ECO:0007669"/>
    <property type="project" value="UniProtKB-KW"/>
</dbReference>
<protein>
    <recommendedName>
        <fullName evidence="5">cGAS/DncV-like nucleotidyltransferase C-terminal helical domain-containing protein</fullName>
    </recommendedName>
</protein>
<feature type="domain" description="cGAS/DncV-like nucleotidyltransferase C-terminal helical" evidence="5">
    <location>
        <begin position="182"/>
        <end position="301"/>
    </location>
</feature>
<proteinExistence type="predicted"/>
<evidence type="ECO:0000256" key="2">
    <source>
        <dbReference type="ARBA" id="ARBA00022695"/>
    </source>
</evidence>
<dbReference type="InterPro" id="IPR043519">
    <property type="entry name" value="NT_sf"/>
</dbReference>
<evidence type="ECO:0000256" key="1">
    <source>
        <dbReference type="ARBA" id="ARBA00022679"/>
    </source>
</evidence>
<name>A0A212JTM3_9BACT</name>
<organism evidence="6">
    <name type="scientific">uncultured Dysgonomonas sp</name>
    <dbReference type="NCBI Taxonomy" id="206096"/>
    <lineage>
        <taxon>Bacteria</taxon>
        <taxon>Pseudomonadati</taxon>
        <taxon>Bacteroidota</taxon>
        <taxon>Bacteroidia</taxon>
        <taxon>Bacteroidales</taxon>
        <taxon>Dysgonomonadaceae</taxon>
        <taxon>Dysgonomonas</taxon>
        <taxon>environmental samples</taxon>
    </lineage>
</organism>